<keyword evidence="4" id="KW-1185">Reference proteome</keyword>
<keyword evidence="1 3" id="KW-0238">DNA-binding</keyword>
<dbReference type="CDD" id="cd00093">
    <property type="entry name" value="HTH_XRE"/>
    <property type="match status" value="2"/>
</dbReference>
<dbReference type="OrthoDB" id="3675359at2"/>
<dbReference type="PROSITE" id="PS50943">
    <property type="entry name" value="HTH_CROC1"/>
    <property type="match status" value="2"/>
</dbReference>
<dbReference type="InterPro" id="IPR010982">
    <property type="entry name" value="Lambda_DNA-bd_dom_sf"/>
</dbReference>
<dbReference type="EMBL" id="FRAP01000030">
    <property type="protein sequence ID" value="SHL46685.1"/>
    <property type="molecule type" value="Genomic_DNA"/>
</dbReference>
<dbReference type="SMART" id="SM00530">
    <property type="entry name" value="HTH_XRE"/>
    <property type="match status" value="2"/>
</dbReference>
<dbReference type="GO" id="GO:0003700">
    <property type="term" value="F:DNA-binding transcription factor activity"/>
    <property type="evidence" value="ECO:0007669"/>
    <property type="project" value="TreeGrafter"/>
</dbReference>
<feature type="domain" description="HTH cro/C1-type" evidence="2">
    <location>
        <begin position="15"/>
        <end position="69"/>
    </location>
</feature>
<reference evidence="3 4" key="1">
    <citation type="submission" date="2016-11" db="EMBL/GenBank/DDBJ databases">
        <authorList>
            <person name="Jaros S."/>
            <person name="Januszkiewicz K."/>
            <person name="Wedrychowicz H."/>
        </authorList>
    </citation>
    <scope>NUCLEOTIDE SEQUENCE [LARGE SCALE GENOMIC DNA]</scope>
    <source>
        <strain evidence="3 4">DSM 43832</strain>
    </source>
</reference>
<proteinExistence type="predicted"/>
<dbReference type="SUPFAM" id="SSF47413">
    <property type="entry name" value="lambda repressor-like DNA-binding domains"/>
    <property type="match status" value="2"/>
</dbReference>
<dbReference type="RefSeq" id="WP_073460382.1">
    <property type="nucleotide sequence ID" value="NZ_FRAP01000030.1"/>
</dbReference>
<dbReference type="GO" id="GO:0003677">
    <property type="term" value="F:DNA binding"/>
    <property type="evidence" value="ECO:0007669"/>
    <property type="project" value="UniProtKB-KW"/>
</dbReference>
<dbReference type="InterPro" id="IPR001387">
    <property type="entry name" value="Cro/C1-type_HTH"/>
</dbReference>
<dbReference type="Proteomes" id="UP000184363">
    <property type="component" value="Unassembled WGS sequence"/>
</dbReference>
<evidence type="ECO:0000256" key="1">
    <source>
        <dbReference type="ARBA" id="ARBA00023125"/>
    </source>
</evidence>
<feature type="domain" description="HTH cro/C1-type" evidence="2">
    <location>
        <begin position="76"/>
        <end position="130"/>
    </location>
</feature>
<dbReference type="AlphaFoldDB" id="A0A1M7AVF5"/>
<organism evidence="3 4">
    <name type="scientific">Pseudonocardia thermophila</name>
    <dbReference type="NCBI Taxonomy" id="1848"/>
    <lineage>
        <taxon>Bacteria</taxon>
        <taxon>Bacillati</taxon>
        <taxon>Actinomycetota</taxon>
        <taxon>Actinomycetes</taxon>
        <taxon>Pseudonocardiales</taxon>
        <taxon>Pseudonocardiaceae</taxon>
        <taxon>Pseudonocardia</taxon>
    </lineage>
</organism>
<dbReference type="STRING" id="1848.SAMN05443637_13028"/>
<evidence type="ECO:0000313" key="3">
    <source>
        <dbReference type="EMBL" id="SHL46685.1"/>
    </source>
</evidence>
<dbReference type="GO" id="GO:0005829">
    <property type="term" value="C:cytosol"/>
    <property type="evidence" value="ECO:0007669"/>
    <property type="project" value="TreeGrafter"/>
</dbReference>
<dbReference type="InterPro" id="IPR050807">
    <property type="entry name" value="TransReg_Diox_bact_type"/>
</dbReference>
<dbReference type="PANTHER" id="PTHR46797:SF1">
    <property type="entry name" value="METHYLPHOSPHONATE SYNTHASE"/>
    <property type="match status" value="1"/>
</dbReference>
<dbReference type="Gene3D" id="1.10.260.40">
    <property type="entry name" value="lambda repressor-like DNA-binding domains"/>
    <property type="match status" value="2"/>
</dbReference>
<protein>
    <submittedName>
        <fullName evidence="3">DNA-binding transcriptional regulator, XRE-family HTH domain</fullName>
    </submittedName>
</protein>
<evidence type="ECO:0000313" key="4">
    <source>
        <dbReference type="Proteomes" id="UP000184363"/>
    </source>
</evidence>
<name>A0A1M7AVF5_PSETH</name>
<evidence type="ECO:0000259" key="2">
    <source>
        <dbReference type="PROSITE" id="PS50943"/>
    </source>
</evidence>
<gene>
    <name evidence="3" type="ORF">SAMN05443637_13028</name>
</gene>
<accession>A0A1M7AVF5</accession>
<sequence>MPSLPPHGRARGDIVRAVRVVRRRGQRDLATASRIDASYLSRVEAGSRRLSPAYTDLVARALDVDPAVLCGQVPVIRTLRTALNLSADKLAHDIGVSRDRLDQLERGLAEPTALETRRLARRLGVEASVFHMTQLAEQAS</sequence>
<dbReference type="Pfam" id="PF13560">
    <property type="entry name" value="HTH_31"/>
    <property type="match status" value="1"/>
</dbReference>
<dbReference type="PANTHER" id="PTHR46797">
    <property type="entry name" value="HTH-TYPE TRANSCRIPTIONAL REGULATOR"/>
    <property type="match status" value="1"/>
</dbReference>
<dbReference type="Pfam" id="PF01381">
    <property type="entry name" value="HTH_3"/>
    <property type="match status" value="1"/>
</dbReference>